<dbReference type="PIRSF" id="PIRSF000706">
    <property type="entry name" value="Kanamycin_kin"/>
    <property type="match status" value="1"/>
</dbReference>
<protein>
    <recommendedName>
        <fullName evidence="3">Aminoglycoside 3'-phosphotransferase</fullName>
        <ecNumber evidence="2">2.7.1.95</ecNumber>
    </recommendedName>
</protein>
<evidence type="ECO:0000256" key="10">
    <source>
        <dbReference type="PIRNR" id="PIRNR000706"/>
    </source>
</evidence>
<evidence type="ECO:0000256" key="1">
    <source>
        <dbReference type="ARBA" id="ARBA00006219"/>
    </source>
</evidence>
<gene>
    <name evidence="14" type="ORF">AA2016_2415</name>
    <name evidence="15" type="ORF">FHS67_004242</name>
</gene>
<evidence type="ECO:0000256" key="11">
    <source>
        <dbReference type="PIRSR" id="PIRSR000706-1"/>
    </source>
</evidence>
<dbReference type="KEGG" id="aak:AA2016_2415"/>
<keyword evidence="8 10" id="KW-0046">Antibiotic resistance</keyword>
<keyword evidence="12" id="KW-0479">Metal-binding</keyword>
<evidence type="ECO:0000256" key="9">
    <source>
        <dbReference type="ARBA" id="ARBA00048925"/>
    </source>
</evidence>
<organism evidence="14 16">
    <name type="scientific">Aminobacter aminovorans</name>
    <name type="common">Chelatobacter heintzii</name>
    <dbReference type="NCBI Taxonomy" id="83263"/>
    <lineage>
        <taxon>Bacteria</taxon>
        <taxon>Pseudomonadati</taxon>
        <taxon>Pseudomonadota</taxon>
        <taxon>Alphaproteobacteria</taxon>
        <taxon>Hyphomicrobiales</taxon>
        <taxon>Phyllobacteriaceae</taxon>
        <taxon>Aminobacter</taxon>
    </lineage>
</organism>
<dbReference type="InterPro" id="IPR051678">
    <property type="entry name" value="AGP_Transferase"/>
</dbReference>
<comment type="similarity">
    <text evidence="1 10">Belongs to the aminoglycoside phosphotransferase family.</text>
</comment>
<evidence type="ECO:0000256" key="5">
    <source>
        <dbReference type="ARBA" id="ARBA00022741"/>
    </source>
</evidence>
<evidence type="ECO:0000256" key="12">
    <source>
        <dbReference type="PIRSR" id="PIRSR000706-2"/>
    </source>
</evidence>
<dbReference type="AlphaFoldDB" id="A0AAC9ARF7"/>
<dbReference type="PANTHER" id="PTHR21310:SF41">
    <property type="entry name" value="3'-PHOSPHOTRANSFERASE, PUTATIVE-RELATED"/>
    <property type="match status" value="1"/>
</dbReference>
<dbReference type="RefSeq" id="WP_157097044.1">
    <property type="nucleotide sequence ID" value="NZ_CP015005.1"/>
</dbReference>
<sequence>MTQHAHVEMDLPALLREALASYSWDRQTIGHSNAGVFKLAAAGKPTLFLKAEATGDFAELPDEVARLRWLGGQDIPCPEVLAFETHAGTHWLLMTAVAGQDLVSHEVPPEQAVAIMANALRRLHALDIASCPFDHRLSARIEVARTRMVAGVVDVEDFDDEWLGQPAEVVFEQLLARRPAGKEDLVVTHGDASMPNFIADGGRFSGFIDCSRLGVADRCQDLGILCWSIHFNLGQQWVAPFLERYGLPDAEPARLAYYQLLDEFF</sequence>
<dbReference type="InterPro" id="IPR024165">
    <property type="entry name" value="Kan/Strep_kinase"/>
</dbReference>
<reference evidence="14 16" key="1">
    <citation type="submission" date="2016-03" db="EMBL/GenBank/DDBJ databases">
        <title>Complete genome of Aminobacter aminovorans KCTC 2477.</title>
        <authorList>
            <person name="Kim K.M."/>
        </authorList>
    </citation>
    <scope>NUCLEOTIDE SEQUENCE [LARGE SCALE GENOMIC DNA]</scope>
    <source>
        <strain evidence="14 16">KCTC 2477</strain>
    </source>
</reference>
<evidence type="ECO:0000256" key="6">
    <source>
        <dbReference type="ARBA" id="ARBA00022777"/>
    </source>
</evidence>
<feature type="binding site" evidence="12">
    <location>
        <position position="196"/>
    </location>
    <ligand>
        <name>Mg(2+)</name>
        <dbReference type="ChEBI" id="CHEBI:18420"/>
    </ligand>
</feature>
<dbReference type="EMBL" id="JACICB010000016">
    <property type="protein sequence ID" value="MBB3707908.1"/>
    <property type="molecule type" value="Genomic_DNA"/>
</dbReference>
<dbReference type="GO" id="GO:0005524">
    <property type="term" value="F:ATP binding"/>
    <property type="evidence" value="ECO:0007669"/>
    <property type="project" value="UniProtKB-KW"/>
</dbReference>
<dbReference type="NCBIfam" id="NF032898">
    <property type="entry name" value="APH_3p_II"/>
    <property type="match status" value="1"/>
</dbReference>
<dbReference type="GO" id="GO:0008910">
    <property type="term" value="F:kanamycin kinase activity"/>
    <property type="evidence" value="ECO:0007669"/>
    <property type="project" value="UniProtKB-EC"/>
</dbReference>
<proteinExistence type="inferred from homology"/>
<keyword evidence="6 10" id="KW-0418">Kinase</keyword>
<keyword evidence="4 10" id="KW-0808">Transferase</keyword>
<dbReference type="NCBIfam" id="NF033068">
    <property type="entry name" value="APH_3p"/>
    <property type="match status" value="1"/>
</dbReference>
<dbReference type="CDD" id="cd05150">
    <property type="entry name" value="APH"/>
    <property type="match status" value="1"/>
</dbReference>
<keyword evidence="17" id="KW-1185">Reference proteome</keyword>
<dbReference type="PANTHER" id="PTHR21310">
    <property type="entry name" value="AMINOGLYCOSIDE PHOSPHOTRANSFERASE-RELATED-RELATED"/>
    <property type="match status" value="1"/>
</dbReference>
<feature type="domain" description="Aminoglycoside phosphotransferase" evidence="13">
    <location>
        <begin position="30"/>
        <end position="256"/>
    </location>
</feature>
<dbReference type="Pfam" id="PF01636">
    <property type="entry name" value="APH"/>
    <property type="match status" value="1"/>
</dbReference>
<reference evidence="15 17" key="2">
    <citation type="submission" date="2020-08" db="EMBL/GenBank/DDBJ databases">
        <title>Genomic Encyclopedia of Type Strains, Phase IV (KMG-IV): sequencing the most valuable type-strain genomes for metagenomic binning, comparative biology and taxonomic classification.</title>
        <authorList>
            <person name="Goeker M."/>
        </authorList>
    </citation>
    <scope>NUCLEOTIDE SEQUENCE [LARGE SCALE GENOMIC DNA]</scope>
    <source>
        <strain evidence="15 17">DSM 10368</strain>
    </source>
</reference>
<dbReference type="Proteomes" id="UP000577697">
    <property type="component" value="Unassembled WGS sequence"/>
</dbReference>
<name>A0AAC9ARF7_AMIAI</name>
<dbReference type="SUPFAM" id="SSF56112">
    <property type="entry name" value="Protein kinase-like (PK-like)"/>
    <property type="match status" value="1"/>
</dbReference>
<evidence type="ECO:0000313" key="14">
    <source>
        <dbReference type="EMBL" id="AMS41341.1"/>
    </source>
</evidence>
<dbReference type="EMBL" id="CP015005">
    <property type="protein sequence ID" value="AMS41341.1"/>
    <property type="molecule type" value="Genomic_DNA"/>
</dbReference>
<dbReference type="InterPro" id="IPR002575">
    <property type="entry name" value="Aminoglycoside_PTrfase"/>
</dbReference>
<feature type="active site" description="Proton acceptor" evidence="11">
    <location>
        <position position="191"/>
    </location>
</feature>
<dbReference type="Gene3D" id="3.30.200.20">
    <property type="entry name" value="Phosphorylase Kinase, domain 1"/>
    <property type="match status" value="1"/>
</dbReference>
<comment type="catalytic activity">
    <reaction evidence="9">
        <text>kanamycin A + ATP = kanamycin 3'-phosphate + ADP + H(+)</text>
        <dbReference type="Rhea" id="RHEA:24256"/>
        <dbReference type="ChEBI" id="CHEBI:15378"/>
        <dbReference type="ChEBI" id="CHEBI:30616"/>
        <dbReference type="ChEBI" id="CHEBI:57909"/>
        <dbReference type="ChEBI" id="CHEBI:58214"/>
        <dbReference type="ChEBI" id="CHEBI:456216"/>
        <dbReference type="EC" id="2.7.1.95"/>
    </reaction>
</comment>
<evidence type="ECO:0000256" key="2">
    <source>
        <dbReference type="ARBA" id="ARBA00012193"/>
    </source>
</evidence>
<feature type="binding site" evidence="12">
    <location>
        <position position="209"/>
    </location>
    <ligand>
        <name>Mg(2+)</name>
        <dbReference type="ChEBI" id="CHEBI:18420"/>
    </ligand>
</feature>
<dbReference type="InterPro" id="IPR011009">
    <property type="entry name" value="Kinase-like_dom_sf"/>
</dbReference>
<keyword evidence="5 10" id="KW-0547">Nucleotide-binding</keyword>
<keyword evidence="12" id="KW-0460">Magnesium</keyword>
<evidence type="ECO:0000313" key="17">
    <source>
        <dbReference type="Proteomes" id="UP000577697"/>
    </source>
</evidence>
<evidence type="ECO:0000313" key="16">
    <source>
        <dbReference type="Proteomes" id="UP000075755"/>
    </source>
</evidence>
<evidence type="ECO:0000256" key="3">
    <source>
        <dbReference type="ARBA" id="ARBA00017903"/>
    </source>
</evidence>
<dbReference type="GO" id="GO:0046677">
    <property type="term" value="P:response to antibiotic"/>
    <property type="evidence" value="ECO:0007669"/>
    <property type="project" value="UniProtKB-KW"/>
</dbReference>
<dbReference type="Gene3D" id="3.90.1200.10">
    <property type="match status" value="1"/>
</dbReference>
<evidence type="ECO:0000256" key="8">
    <source>
        <dbReference type="ARBA" id="ARBA00023251"/>
    </source>
</evidence>
<evidence type="ECO:0000256" key="4">
    <source>
        <dbReference type="ARBA" id="ARBA00022679"/>
    </source>
</evidence>
<evidence type="ECO:0000256" key="7">
    <source>
        <dbReference type="ARBA" id="ARBA00022840"/>
    </source>
</evidence>
<dbReference type="Proteomes" id="UP000075755">
    <property type="component" value="Chromosome"/>
</dbReference>
<dbReference type="GO" id="GO:0046872">
    <property type="term" value="F:metal ion binding"/>
    <property type="evidence" value="ECO:0007669"/>
    <property type="project" value="UniProtKB-KW"/>
</dbReference>
<accession>A0AAC9ARF7</accession>
<evidence type="ECO:0000259" key="13">
    <source>
        <dbReference type="Pfam" id="PF01636"/>
    </source>
</evidence>
<evidence type="ECO:0000313" key="15">
    <source>
        <dbReference type="EMBL" id="MBB3707908.1"/>
    </source>
</evidence>
<dbReference type="EC" id="2.7.1.95" evidence="2"/>
<keyword evidence="7 10" id="KW-0067">ATP-binding</keyword>